<gene>
    <name evidence="2" type="ORF">K4G66_00645</name>
</gene>
<dbReference type="PIRSF" id="PIRSF036389">
    <property type="entry name" value="IOR_B"/>
    <property type="match status" value="1"/>
</dbReference>
<dbReference type="PANTHER" id="PTHR47495:SF1">
    <property type="entry name" value="BLL3820 PROTEIN"/>
    <property type="match status" value="1"/>
</dbReference>
<dbReference type="InterPro" id="IPR037165">
    <property type="entry name" value="AldOxase/xan_DH_Mopterin-bd_sf"/>
</dbReference>
<dbReference type="SMART" id="SM01008">
    <property type="entry name" value="Ald_Xan_dh_C"/>
    <property type="match status" value="1"/>
</dbReference>
<sequence length="730" mass="79662">MKSTYTRRKFLRDTGGLTVAFTLFSGCGLSAEKAPAVEGELPGSLSRYPKVNAWLQVLEDGRIRVYTGKIELGQGIRTAIAQMAAEELSTDMNQIEVHLVETGVTPDEGYTAGSGSIINSAIAVRYAAAYARTLLLERAAKKLGTSTDKLTLANGEVSTSNGGQKMTFAEILDGEQLEGEVPASVALKPKKDYQWVGKPIPRPDISQMVRGEPMYIQDLRFPGMVYARVVRPPAYKAELLDFDEEALKQQVSGVLKVVRNGSFLGVITEDEYQAEKAQRILRASAKWSEAPALPGGQDLAEHLKSLPANSEAVEEANFQANENTLKANYFKPYIMHGAIGPACGVALYEGDQLHVWSNSQGVFPLRNAMPEVVGLAAENIHIKGVPGSGCYGHNASDDAAVDAALLAMAYPGKHVRVQWAREDEHGWEPYGTAMVMELEANLDANGKIADWRTELWSDSHSTRPSGDPGNLLTAHYLEKPFPQKSYGYSGGGYRNSQPYYTVPQLKVDAHFFEGPLRVSSLRSLGAYANIFAIESFMDELAEKAGKDPLEFRLMHSEDPRAIAVMKKLREMTQGQSAGEHEGMGYAFSRYKNSASYCAVAAKLKVDPSSGKVQMQRMWGVIDAGEAINPDGLKNQTEGGMIQSASWTLREEVLFNEQHITSLNWDSYPIFRFQDVPLVEVAVINRPEEPALGGGEAAQGPSSAAIANAVYQACSKRVRQLPITPEKVLGE</sequence>
<dbReference type="InterPro" id="IPR008274">
    <property type="entry name" value="AldOxase/xan_DH_MoCoBD1"/>
</dbReference>
<dbReference type="AlphaFoldDB" id="A0AA49GR63"/>
<dbReference type="Pfam" id="PF20256">
    <property type="entry name" value="MoCoBD_2"/>
    <property type="match status" value="2"/>
</dbReference>
<dbReference type="InterPro" id="IPR052516">
    <property type="entry name" value="N-heterocyclic_Hydroxylase"/>
</dbReference>
<dbReference type="InterPro" id="IPR006311">
    <property type="entry name" value="TAT_signal"/>
</dbReference>
<dbReference type="EMBL" id="CP120682">
    <property type="protein sequence ID" value="WKN37215.1"/>
    <property type="molecule type" value="Genomic_DNA"/>
</dbReference>
<dbReference type="Pfam" id="PF02738">
    <property type="entry name" value="MoCoBD_1"/>
    <property type="match status" value="1"/>
</dbReference>
<dbReference type="PROSITE" id="PS51318">
    <property type="entry name" value="TAT"/>
    <property type="match status" value="1"/>
</dbReference>
<name>A0AA49GR63_9BACT</name>
<organism evidence="2">
    <name type="scientific">Roseihalotalea indica</name>
    <dbReference type="NCBI Taxonomy" id="2867963"/>
    <lineage>
        <taxon>Bacteria</taxon>
        <taxon>Pseudomonadati</taxon>
        <taxon>Bacteroidota</taxon>
        <taxon>Cytophagia</taxon>
        <taxon>Cytophagales</taxon>
        <taxon>Catalimonadaceae</taxon>
        <taxon>Roseihalotalea</taxon>
    </lineage>
</organism>
<protein>
    <submittedName>
        <fullName evidence="2">Molybdopterin-dependent oxidoreductase</fullName>
    </submittedName>
</protein>
<dbReference type="InterPro" id="IPR012368">
    <property type="entry name" value="OxRdtase_Mopterin-bd_su_IorB"/>
</dbReference>
<dbReference type="SUPFAM" id="SSF56003">
    <property type="entry name" value="Molybdenum cofactor-binding domain"/>
    <property type="match status" value="2"/>
</dbReference>
<reference evidence="2" key="1">
    <citation type="journal article" date="2023" name="Comput. Struct. Biotechnol. J.">
        <title>Discovery of a novel marine Bacteroidetes with a rich repertoire of carbohydrate-active enzymes.</title>
        <authorList>
            <person name="Chen B."/>
            <person name="Liu G."/>
            <person name="Chen Q."/>
            <person name="Wang H."/>
            <person name="Liu L."/>
            <person name="Tang K."/>
        </authorList>
    </citation>
    <scope>NUCLEOTIDE SEQUENCE</scope>
    <source>
        <strain evidence="2">TK19036</strain>
    </source>
</reference>
<accession>A0AA49GR63</accession>
<feature type="domain" description="Aldehyde oxidase/xanthine dehydrogenase a/b hammerhead" evidence="1">
    <location>
        <begin position="210"/>
        <end position="291"/>
    </location>
</feature>
<dbReference type="GO" id="GO:0016491">
    <property type="term" value="F:oxidoreductase activity"/>
    <property type="evidence" value="ECO:0007669"/>
    <property type="project" value="InterPro"/>
</dbReference>
<evidence type="ECO:0000259" key="1">
    <source>
        <dbReference type="SMART" id="SM01008"/>
    </source>
</evidence>
<proteinExistence type="predicted"/>
<evidence type="ECO:0000313" key="2">
    <source>
        <dbReference type="EMBL" id="WKN37215.1"/>
    </source>
</evidence>
<dbReference type="InterPro" id="IPR000674">
    <property type="entry name" value="Ald_Oxase/Xan_DH_a/b"/>
</dbReference>
<reference evidence="2" key="2">
    <citation type="journal article" date="2024" name="Antonie Van Leeuwenhoek">
        <title>Roseihalotalea indica gen. nov., sp. nov., a halophilic Bacteroidetes from mesopelagic Southwest Indian Ocean with higher carbohydrate metabolic potential.</title>
        <authorList>
            <person name="Chen B."/>
            <person name="Zhang M."/>
            <person name="Lin D."/>
            <person name="Ye J."/>
            <person name="Tang K."/>
        </authorList>
    </citation>
    <scope>NUCLEOTIDE SEQUENCE</scope>
    <source>
        <strain evidence="2">TK19036</strain>
    </source>
</reference>
<dbReference type="Gene3D" id="3.90.1170.50">
    <property type="entry name" value="Aldehyde oxidase/xanthine dehydrogenase, a/b hammerhead"/>
    <property type="match status" value="1"/>
</dbReference>
<dbReference type="PROSITE" id="PS51257">
    <property type="entry name" value="PROKAR_LIPOPROTEIN"/>
    <property type="match status" value="1"/>
</dbReference>
<dbReference type="Gene3D" id="3.30.365.10">
    <property type="entry name" value="Aldehyde oxidase/xanthine dehydrogenase, molybdopterin binding domain"/>
    <property type="match status" value="4"/>
</dbReference>
<dbReference type="InterPro" id="IPR046867">
    <property type="entry name" value="AldOxase/xan_DH_MoCoBD2"/>
</dbReference>
<dbReference type="PANTHER" id="PTHR47495">
    <property type="entry name" value="ALDEHYDE DEHYDROGENASE"/>
    <property type="match status" value="1"/>
</dbReference>